<keyword evidence="8" id="KW-1185">Reference proteome</keyword>
<dbReference type="PANTHER" id="PTHR43706">
    <property type="entry name" value="NADH DEHYDROGENASE"/>
    <property type="match status" value="1"/>
</dbReference>
<dbReference type="InterPro" id="IPR045024">
    <property type="entry name" value="NDH-2"/>
</dbReference>
<dbReference type="InterPro" id="IPR023753">
    <property type="entry name" value="FAD/NAD-binding_dom"/>
</dbReference>
<reference evidence="7 8" key="1">
    <citation type="submission" date="2014-06" db="EMBL/GenBank/DDBJ databases">
        <title>Evolutionary Origins and Diversification of the Mycorrhizal Mutualists.</title>
        <authorList>
            <consortium name="DOE Joint Genome Institute"/>
            <consortium name="Mycorrhizal Genomics Consortium"/>
            <person name="Kohler A."/>
            <person name="Kuo A."/>
            <person name="Nagy L.G."/>
            <person name="Floudas D."/>
            <person name="Copeland A."/>
            <person name="Barry K.W."/>
            <person name="Cichocki N."/>
            <person name="Veneault-Fourrey C."/>
            <person name="LaButti K."/>
            <person name="Lindquist E.A."/>
            <person name="Lipzen A."/>
            <person name="Lundell T."/>
            <person name="Morin E."/>
            <person name="Murat C."/>
            <person name="Riley R."/>
            <person name="Ohm R."/>
            <person name="Sun H."/>
            <person name="Tunlid A."/>
            <person name="Henrissat B."/>
            <person name="Grigoriev I.V."/>
            <person name="Hibbett D.S."/>
            <person name="Martin F."/>
        </authorList>
    </citation>
    <scope>NUCLEOTIDE SEQUENCE [LARGE SCALE GENOMIC DNA]</scope>
    <source>
        <strain evidence="7 8">SS14</strain>
    </source>
</reference>
<dbReference type="Proteomes" id="UP000054279">
    <property type="component" value="Unassembled WGS sequence"/>
</dbReference>
<organism evidence="7 8">
    <name type="scientific">Sphaerobolus stellatus (strain SS14)</name>
    <dbReference type="NCBI Taxonomy" id="990650"/>
    <lineage>
        <taxon>Eukaryota</taxon>
        <taxon>Fungi</taxon>
        <taxon>Dikarya</taxon>
        <taxon>Basidiomycota</taxon>
        <taxon>Agaricomycotina</taxon>
        <taxon>Agaricomycetes</taxon>
        <taxon>Phallomycetidae</taxon>
        <taxon>Geastrales</taxon>
        <taxon>Sphaerobolaceae</taxon>
        <taxon>Sphaerobolus</taxon>
    </lineage>
</organism>
<dbReference type="InterPro" id="IPR036188">
    <property type="entry name" value="FAD/NAD-bd_sf"/>
</dbReference>
<keyword evidence="2" id="KW-0285">Flavoprotein</keyword>
<sequence length="182" mass="20184">MLKPATRPSALRRVFEGSRGSYQSFSVSAPARHSKERLVIVGSGWGGYEVLRKVDKKQYVTLISANTYFAFTPLLASCAVGTLEYRTALEPVSIPIDVPSFTYQPRDRLELSPPRRNPIKLDFRHKTLECTPATPVTLHENVKEGKKPTGFTDDRGNPILGPKFTIGYDKLVIAVGAYAQSE</sequence>
<keyword evidence="5" id="KW-0520">NAD</keyword>
<comment type="similarity">
    <text evidence="1">Belongs to the NADH dehydrogenase family.</text>
</comment>
<keyword evidence="4" id="KW-0560">Oxidoreductase</keyword>
<dbReference type="Pfam" id="PF07992">
    <property type="entry name" value="Pyr_redox_2"/>
    <property type="match status" value="1"/>
</dbReference>
<evidence type="ECO:0000256" key="2">
    <source>
        <dbReference type="ARBA" id="ARBA00022630"/>
    </source>
</evidence>
<proteinExistence type="inferred from homology"/>
<evidence type="ECO:0000259" key="6">
    <source>
        <dbReference type="Pfam" id="PF07992"/>
    </source>
</evidence>
<dbReference type="GO" id="GO:0003954">
    <property type="term" value="F:NADH dehydrogenase activity"/>
    <property type="evidence" value="ECO:0007669"/>
    <property type="project" value="InterPro"/>
</dbReference>
<dbReference type="OrthoDB" id="3257239at2759"/>
<dbReference type="EMBL" id="KN837172">
    <property type="protein sequence ID" value="KIJ37059.1"/>
    <property type="molecule type" value="Genomic_DNA"/>
</dbReference>
<evidence type="ECO:0000256" key="3">
    <source>
        <dbReference type="ARBA" id="ARBA00022827"/>
    </source>
</evidence>
<feature type="domain" description="FAD/NAD(P)-binding" evidence="6">
    <location>
        <begin position="37"/>
        <end position="178"/>
    </location>
</feature>
<dbReference type="GO" id="GO:0005739">
    <property type="term" value="C:mitochondrion"/>
    <property type="evidence" value="ECO:0007669"/>
    <property type="project" value="TreeGrafter"/>
</dbReference>
<evidence type="ECO:0000313" key="7">
    <source>
        <dbReference type="EMBL" id="KIJ37059.1"/>
    </source>
</evidence>
<dbReference type="SUPFAM" id="SSF51905">
    <property type="entry name" value="FAD/NAD(P)-binding domain"/>
    <property type="match status" value="1"/>
</dbReference>
<dbReference type="PANTHER" id="PTHR43706:SF17">
    <property type="entry name" value="NADH DEHYDROGENASE (EUROFUNG)"/>
    <property type="match status" value="1"/>
</dbReference>
<accession>A0A0C9UQQ3</accession>
<dbReference type="Gene3D" id="3.50.50.100">
    <property type="match status" value="1"/>
</dbReference>
<evidence type="ECO:0000313" key="8">
    <source>
        <dbReference type="Proteomes" id="UP000054279"/>
    </source>
</evidence>
<evidence type="ECO:0000256" key="4">
    <source>
        <dbReference type="ARBA" id="ARBA00023002"/>
    </source>
</evidence>
<dbReference type="HOGENOM" id="CLU_1482916_0_0_1"/>
<dbReference type="AlphaFoldDB" id="A0A0C9UQQ3"/>
<gene>
    <name evidence="7" type="ORF">M422DRAFT_260447</name>
</gene>
<evidence type="ECO:0000256" key="5">
    <source>
        <dbReference type="ARBA" id="ARBA00023027"/>
    </source>
</evidence>
<evidence type="ECO:0000256" key="1">
    <source>
        <dbReference type="ARBA" id="ARBA00005272"/>
    </source>
</evidence>
<keyword evidence="3" id="KW-0274">FAD</keyword>
<name>A0A0C9UQQ3_SPHS4</name>
<protein>
    <recommendedName>
        <fullName evidence="6">FAD/NAD(P)-binding domain-containing protein</fullName>
    </recommendedName>
</protein>